<dbReference type="InterPro" id="IPR029058">
    <property type="entry name" value="AB_hydrolase_fold"/>
</dbReference>
<evidence type="ECO:0000313" key="4">
    <source>
        <dbReference type="Proteomes" id="UP000325517"/>
    </source>
</evidence>
<reference evidence="3 4" key="1">
    <citation type="submission" date="2018-07" db="EMBL/GenBank/DDBJ databases">
        <title>Complete genome sequence of Psychrobacillus sp. PB01, isolated from iceberg, and comparative genome analysis of Psychrobacillus strains.</title>
        <authorList>
            <person name="Lee P.C."/>
        </authorList>
    </citation>
    <scope>NUCLEOTIDE SEQUENCE [LARGE SCALE GENOMIC DNA]</scope>
    <source>
        <strain evidence="3 4">PB01</strain>
    </source>
</reference>
<evidence type="ECO:0000256" key="1">
    <source>
        <dbReference type="ARBA" id="ARBA00022801"/>
    </source>
</evidence>
<dbReference type="GO" id="GO:0016787">
    <property type="term" value="F:hydrolase activity"/>
    <property type="evidence" value="ECO:0007669"/>
    <property type="project" value="UniProtKB-KW"/>
</dbReference>
<keyword evidence="4" id="KW-1185">Reference proteome</keyword>
<protein>
    <submittedName>
        <fullName evidence="3">Alpha/beta hydrolase</fullName>
    </submittedName>
</protein>
<dbReference type="InterPro" id="IPR049492">
    <property type="entry name" value="BD-FAE-like_dom"/>
</dbReference>
<dbReference type="OrthoDB" id="9815425at2"/>
<sequence>MRHTVIYKKGERFTLEADYYGTTSPNAPVVVYIHGGGLLWGTKEELTEEMIHLYTSNGYGLFSINYRLAPETKLSYILEDIQDALNWIELEAPKQFSINAKKIAIVGSSAGGFLALCTGTFKNKPRAIISFYGYGDISADWATSPNSFYCQKDLVSKEMTKHIIIDDVITEASVEQRFLLYLYARQTGEWVQEVTGINPTINKEALLKYCPIHHVTKEYPPTLLLHGTNDVDVPYLQSVFMRAALIKENVKAKLITIPNGEHVFEKDFHNPVVQNALKEVIDFLHVHLTD</sequence>
<dbReference type="Proteomes" id="UP000325517">
    <property type="component" value="Chromosome"/>
</dbReference>
<dbReference type="Gene3D" id="3.40.50.1820">
    <property type="entry name" value="alpha/beta hydrolase"/>
    <property type="match status" value="1"/>
</dbReference>
<organism evidence="3 4">
    <name type="scientific">Psychrobacillus glaciei</name>
    <dbReference type="NCBI Taxonomy" id="2283160"/>
    <lineage>
        <taxon>Bacteria</taxon>
        <taxon>Bacillati</taxon>
        <taxon>Bacillota</taxon>
        <taxon>Bacilli</taxon>
        <taxon>Bacillales</taxon>
        <taxon>Bacillaceae</taxon>
        <taxon>Psychrobacillus</taxon>
    </lineage>
</organism>
<accession>A0A5J6STP9</accession>
<dbReference type="PANTHER" id="PTHR48081">
    <property type="entry name" value="AB HYDROLASE SUPERFAMILY PROTEIN C4A8.06C"/>
    <property type="match status" value="1"/>
</dbReference>
<dbReference type="RefSeq" id="WP_151701203.1">
    <property type="nucleotide sequence ID" value="NZ_CP031223.1"/>
</dbReference>
<keyword evidence="1 3" id="KW-0378">Hydrolase</keyword>
<gene>
    <name evidence="3" type="ORF">PB01_16690</name>
</gene>
<dbReference type="KEGG" id="psyo:PB01_16690"/>
<dbReference type="SUPFAM" id="SSF53474">
    <property type="entry name" value="alpha/beta-Hydrolases"/>
    <property type="match status" value="1"/>
</dbReference>
<dbReference type="EMBL" id="CP031223">
    <property type="protein sequence ID" value="QFG00315.1"/>
    <property type="molecule type" value="Genomic_DNA"/>
</dbReference>
<proteinExistence type="predicted"/>
<evidence type="ECO:0000313" key="3">
    <source>
        <dbReference type="EMBL" id="QFG00315.1"/>
    </source>
</evidence>
<feature type="domain" description="BD-FAE-like" evidence="2">
    <location>
        <begin position="24"/>
        <end position="245"/>
    </location>
</feature>
<evidence type="ECO:0000259" key="2">
    <source>
        <dbReference type="Pfam" id="PF20434"/>
    </source>
</evidence>
<dbReference type="AlphaFoldDB" id="A0A5J6STP9"/>
<dbReference type="InterPro" id="IPR050300">
    <property type="entry name" value="GDXG_lipolytic_enzyme"/>
</dbReference>
<dbReference type="Pfam" id="PF20434">
    <property type="entry name" value="BD-FAE"/>
    <property type="match status" value="1"/>
</dbReference>
<name>A0A5J6STP9_9BACI</name>